<dbReference type="GO" id="GO:0000155">
    <property type="term" value="F:phosphorelay sensor kinase activity"/>
    <property type="evidence" value="ECO:0007669"/>
    <property type="project" value="InterPro"/>
</dbReference>
<feature type="transmembrane region" description="Helical" evidence="1">
    <location>
        <begin position="75"/>
        <end position="96"/>
    </location>
</feature>
<reference evidence="3" key="1">
    <citation type="submission" date="2022-03" db="EMBL/GenBank/DDBJ databases">
        <title>Genomic Encyclopedia of Type Strains, Phase III (KMG-III): the genomes of soil and plant-associated and newly described type strains.</title>
        <authorList>
            <person name="Whitman W."/>
        </authorList>
    </citation>
    <scope>NUCLEOTIDE SEQUENCE</scope>
    <source>
        <strain evidence="3">ANL 6-2</strain>
    </source>
</reference>
<dbReference type="InterPro" id="IPR050640">
    <property type="entry name" value="Bact_2-comp_sensor_kinase"/>
</dbReference>
<dbReference type="InterPro" id="IPR036890">
    <property type="entry name" value="HATPase_C_sf"/>
</dbReference>
<dbReference type="SUPFAM" id="SSF55874">
    <property type="entry name" value="ATPase domain of HSP90 chaperone/DNA topoisomerase II/histidine kinase"/>
    <property type="match status" value="1"/>
</dbReference>
<evidence type="ECO:0000313" key="4">
    <source>
        <dbReference type="Proteomes" id="UP001205843"/>
    </source>
</evidence>
<dbReference type="Pfam" id="PF06580">
    <property type="entry name" value="His_kinase"/>
    <property type="match status" value="1"/>
</dbReference>
<dbReference type="RefSeq" id="WP_253473511.1">
    <property type="nucleotide sequence ID" value="NZ_JALJXV010000001.1"/>
</dbReference>
<dbReference type="GO" id="GO:0016020">
    <property type="term" value="C:membrane"/>
    <property type="evidence" value="ECO:0007669"/>
    <property type="project" value="InterPro"/>
</dbReference>
<keyword evidence="1" id="KW-0472">Membrane</keyword>
<organism evidence="3 4">
    <name type="scientific">Natronocella acetinitrilica</name>
    <dbReference type="NCBI Taxonomy" id="414046"/>
    <lineage>
        <taxon>Bacteria</taxon>
        <taxon>Pseudomonadati</taxon>
        <taxon>Pseudomonadota</taxon>
        <taxon>Gammaproteobacteria</taxon>
        <taxon>Chromatiales</taxon>
        <taxon>Ectothiorhodospiraceae</taxon>
        <taxon>Natronocella</taxon>
    </lineage>
</organism>
<dbReference type="PANTHER" id="PTHR34220:SF7">
    <property type="entry name" value="SENSOR HISTIDINE KINASE YPDA"/>
    <property type="match status" value="1"/>
</dbReference>
<proteinExistence type="predicted"/>
<gene>
    <name evidence="3" type="ORF">J2T57_000424</name>
</gene>
<dbReference type="EC" id="2.7.13.3" evidence="3"/>
<feature type="domain" description="Signal transduction histidine kinase internal region" evidence="2">
    <location>
        <begin position="151"/>
        <end position="229"/>
    </location>
</feature>
<feature type="transmembrane region" description="Helical" evidence="1">
    <location>
        <begin position="116"/>
        <end position="136"/>
    </location>
</feature>
<keyword evidence="1" id="KW-1133">Transmembrane helix</keyword>
<sequence length="341" mass="37748">MNNDNSGFFLPEFCRIRTLFGVVVIVQLLVFLLVLAQPVGTDRWAALSLYSLYLQWVALASSVLLCLLRPWLRRLTVFTASLCAGGVILLVTAMVTEAAWQAVGGGRNFSAEHLAFQGRALAMAAIIVTLVLRYFYVQHAWRSRLEAESAARIEALQARIRPHFLFNSLNTIVAMIRSRPAEAEAAVEDLAALFRAGLEARGGFTTMARELELVTDYLRLERLRLGDRLKVDWAVDALPRDARLPPLTLQPLLENAIYHGIEPNTAGGTVSILGGRQGRRVWVQIRNPRGSGMRSGGMGMAQRNVEERLRLAFTGAVDFNIGELDGDYTLTMSFPYQAAEA</sequence>
<protein>
    <submittedName>
        <fullName evidence="3">Two-component system sensor histidine kinase AlgZ</fullName>
        <ecNumber evidence="3">2.7.13.3</ecNumber>
    </submittedName>
</protein>
<dbReference type="EMBL" id="JALJXV010000001">
    <property type="protein sequence ID" value="MCP1673332.1"/>
    <property type="molecule type" value="Genomic_DNA"/>
</dbReference>
<keyword evidence="3" id="KW-0418">Kinase</keyword>
<evidence type="ECO:0000259" key="2">
    <source>
        <dbReference type="Pfam" id="PF06580"/>
    </source>
</evidence>
<feature type="transmembrane region" description="Helical" evidence="1">
    <location>
        <begin position="18"/>
        <end position="36"/>
    </location>
</feature>
<dbReference type="Proteomes" id="UP001205843">
    <property type="component" value="Unassembled WGS sequence"/>
</dbReference>
<dbReference type="Gene3D" id="3.30.565.10">
    <property type="entry name" value="Histidine kinase-like ATPase, C-terminal domain"/>
    <property type="match status" value="1"/>
</dbReference>
<comment type="caution">
    <text evidence="3">The sequence shown here is derived from an EMBL/GenBank/DDBJ whole genome shotgun (WGS) entry which is preliminary data.</text>
</comment>
<dbReference type="PANTHER" id="PTHR34220">
    <property type="entry name" value="SENSOR HISTIDINE KINASE YPDA"/>
    <property type="match status" value="1"/>
</dbReference>
<name>A0AAE3G3N7_9GAMM</name>
<keyword evidence="4" id="KW-1185">Reference proteome</keyword>
<dbReference type="AlphaFoldDB" id="A0AAE3G3N7"/>
<evidence type="ECO:0000256" key="1">
    <source>
        <dbReference type="SAM" id="Phobius"/>
    </source>
</evidence>
<evidence type="ECO:0000313" key="3">
    <source>
        <dbReference type="EMBL" id="MCP1673332.1"/>
    </source>
</evidence>
<feature type="transmembrane region" description="Helical" evidence="1">
    <location>
        <begin position="48"/>
        <end position="68"/>
    </location>
</feature>
<dbReference type="InterPro" id="IPR010559">
    <property type="entry name" value="Sig_transdc_His_kin_internal"/>
</dbReference>
<accession>A0AAE3G3N7</accession>
<keyword evidence="3" id="KW-0808">Transferase</keyword>
<keyword evidence="1" id="KW-0812">Transmembrane</keyword>